<organism evidence="4 5">
    <name type="scientific">Pseudonocardia nematodicida</name>
    <dbReference type="NCBI Taxonomy" id="1206997"/>
    <lineage>
        <taxon>Bacteria</taxon>
        <taxon>Bacillati</taxon>
        <taxon>Actinomycetota</taxon>
        <taxon>Actinomycetes</taxon>
        <taxon>Pseudonocardiales</taxon>
        <taxon>Pseudonocardiaceae</taxon>
        <taxon>Pseudonocardia</taxon>
    </lineage>
</organism>
<dbReference type="EC" id="2.4.-.-" evidence="4"/>
<evidence type="ECO:0000256" key="2">
    <source>
        <dbReference type="ARBA" id="ARBA00022679"/>
    </source>
</evidence>
<feature type="domain" description="Glycosyltransferase subfamily 4-like N-terminal" evidence="3">
    <location>
        <begin position="14"/>
        <end position="190"/>
    </location>
</feature>
<keyword evidence="2 4" id="KW-0808">Transferase</keyword>
<dbReference type="PANTHER" id="PTHR45947:SF3">
    <property type="entry name" value="SULFOQUINOVOSYL TRANSFERASE SQD2"/>
    <property type="match status" value="1"/>
</dbReference>
<protein>
    <submittedName>
        <fullName evidence="4">Glycosyltransferase</fullName>
        <ecNumber evidence="4">2.4.-.-</ecNumber>
    </submittedName>
</protein>
<dbReference type="Pfam" id="PF13439">
    <property type="entry name" value="Glyco_transf_4"/>
    <property type="match status" value="1"/>
</dbReference>
<dbReference type="InterPro" id="IPR050194">
    <property type="entry name" value="Glycosyltransferase_grp1"/>
</dbReference>
<dbReference type="SUPFAM" id="SSF53756">
    <property type="entry name" value="UDP-Glycosyltransferase/glycogen phosphorylase"/>
    <property type="match status" value="1"/>
</dbReference>
<keyword evidence="1 4" id="KW-0328">Glycosyltransferase</keyword>
<sequence>MRILIGADTYPPDVNGAASFGRRLATGLTAAHEVHVAAPAPSPASRTARRGGIVEHRVRSLPVLLRRGFRVCPPVGLDRIAGRILDTVRPDLVHVQSHVLLGRALLTAARGHGIPVVATHHVMPENVSHHLPVRGVLRDRLHRRAWATAARTLSGADLVTAPTPWAAELVEAAGVRAPVRPISCGTDLSRFRAGTDTAAFRARYGVAHRPTITYVGRLDAEKNLDVLVHALPAVRRRIPGAQLMLVGDGDRRRRLAALARSHGVAGAVLLTGYVDDADLPAAYAAADVFVNPGTAELQSLVMLEAMASGLPVLGADSSALHHLVREDHNGHLFPPADPALLAERLVAVLADPERAALMGKRSRALAERHDTADTVAAYDAVYHELVASPRC</sequence>
<keyword evidence="5" id="KW-1185">Reference proteome</keyword>
<evidence type="ECO:0000259" key="3">
    <source>
        <dbReference type="Pfam" id="PF13439"/>
    </source>
</evidence>
<gene>
    <name evidence="4" type="ORF">WIS52_02290</name>
</gene>
<accession>A0ABV1K7H7</accession>
<dbReference type="Pfam" id="PF13692">
    <property type="entry name" value="Glyco_trans_1_4"/>
    <property type="match status" value="1"/>
</dbReference>
<proteinExistence type="predicted"/>
<dbReference type="GO" id="GO:0016757">
    <property type="term" value="F:glycosyltransferase activity"/>
    <property type="evidence" value="ECO:0007669"/>
    <property type="project" value="UniProtKB-KW"/>
</dbReference>
<comment type="caution">
    <text evidence="4">The sequence shown here is derived from an EMBL/GenBank/DDBJ whole genome shotgun (WGS) entry which is preliminary data.</text>
</comment>
<evidence type="ECO:0000256" key="1">
    <source>
        <dbReference type="ARBA" id="ARBA00022676"/>
    </source>
</evidence>
<reference evidence="4 5" key="1">
    <citation type="submission" date="2024-03" db="EMBL/GenBank/DDBJ databases">
        <title>Draft genome sequence of Pseudonocardia nematodicida JCM 31783.</title>
        <authorList>
            <person name="Butdee W."/>
            <person name="Duangmal K."/>
        </authorList>
    </citation>
    <scope>NUCLEOTIDE SEQUENCE [LARGE SCALE GENOMIC DNA]</scope>
    <source>
        <strain evidence="4 5">JCM 31783</strain>
    </source>
</reference>
<dbReference type="Proteomes" id="UP001494902">
    <property type="component" value="Unassembled WGS sequence"/>
</dbReference>
<dbReference type="PANTHER" id="PTHR45947">
    <property type="entry name" value="SULFOQUINOVOSYL TRANSFERASE SQD2"/>
    <property type="match status" value="1"/>
</dbReference>
<evidence type="ECO:0000313" key="5">
    <source>
        <dbReference type="Proteomes" id="UP001494902"/>
    </source>
</evidence>
<evidence type="ECO:0000313" key="4">
    <source>
        <dbReference type="EMBL" id="MEQ3549288.1"/>
    </source>
</evidence>
<dbReference type="RefSeq" id="WP_349296372.1">
    <property type="nucleotide sequence ID" value="NZ_JBEDNQ010000001.1"/>
</dbReference>
<dbReference type="Gene3D" id="3.40.50.2000">
    <property type="entry name" value="Glycogen Phosphorylase B"/>
    <property type="match status" value="2"/>
</dbReference>
<dbReference type="InterPro" id="IPR028098">
    <property type="entry name" value="Glyco_trans_4-like_N"/>
</dbReference>
<dbReference type="EMBL" id="JBEDNQ010000001">
    <property type="protein sequence ID" value="MEQ3549288.1"/>
    <property type="molecule type" value="Genomic_DNA"/>
</dbReference>
<name>A0ABV1K7H7_9PSEU</name>